<dbReference type="Gene3D" id="2.40.160.200">
    <property type="entry name" value="LURP1-related"/>
    <property type="match status" value="1"/>
</dbReference>
<name>A0AAQ3NDY5_VIGMU</name>
<evidence type="ECO:0000313" key="2">
    <source>
        <dbReference type="EMBL" id="WVZ07195.1"/>
    </source>
</evidence>
<keyword evidence="3" id="KW-1185">Reference proteome</keyword>
<organism evidence="2 3">
    <name type="scientific">Vigna mungo</name>
    <name type="common">Black gram</name>
    <name type="synonym">Phaseolus mungo</name>
    <dbReference type="NCBI Taxonomy" id="3915"/>
    <lineage>
        <taxon>Eukaryota</taxon>
        <taxon>Viridiplantae</taxon>
        <taxon>Streptophyta</taxon>
        <taxon>Embryophyta</taxon>
        <taxon>Tracheophyta</taxon>
        <taxon>Spermatophyta</taxon>
        <taxon>Magnoliopsida</taxon>
        <taxon>eudicotyledons</taxon>
        <taxon>Gunneridae</taxon>
        <taxon>Pentapetalae</taxon>
        <taxon>rosids</taxon>
        <taxon>fabids</taxon>
        <taxon>Fabales</taxon>
        <taxon>Fabaceae</taxon>
        <taxon>Papilionoideae</taxon>
        <taxon>50 kb inversion clade</taxon>
        <taxon>NPAAA clade</taxon>
        <taxon>indigoferoid/millettioid clade</taxon>
        <taxon>Phaseoleae</taxon>
        <taxon>Vigna</taxon>
    </lineage>
</organism>
<dbReference type="Proteomes" id="UP001374535">
    <property type="component" value="Chromosome 6"/>
</dbReference>
<dbReference type="InterPro" id="IPR038595">
    <property type="entry name" value="LOR_sf"/>
</dbReference>
<dbReference type="EMBL" id="CP144695">
    <property type="protein sequence ID" value="WVZ07195.1"/>
    <property type="molecule type" value="Genomic_DNA"/>
</dbReference>
<protein>
    <submittedName>
        <fullName evidence="2">Uncharacterized protein</fullName>
    </submittedName>
</protein>
<dbReference type="Pfam" id="PF04525">
    <property type="entry name" value="LOR"/>
    <property type="match status" value="1"/>
</dbReference>
<dbReference type="PANTHER" id="PTHR31087:SF160">
    <property type="entry name" value="PROTEIN LURP-ONE-RELATED 1-RELATED"/>
    <property type="match status" value="1"/>
</dbReference>
<dbReference type="SUPFAM" id="SSF54518">
    <property type="entry name" value="Tubby C-terminal domain-like"/>
    <property type="match status" value="1"/>
</dbReference>
<dbReference type="PANTHER" id="PTHR31087">
    <property type="match status" value="1"/>
</dbReference>
<reference evidence="2 3" key="1">
    <citation type="journal article" date="2023" name="Life. Sci Alliance">
        <title>Evolutionary insights into 3D genome organization and epigenetic landscape of Vigna mungo.</title>
        <authorList>
            <person name="Junaid A."/>
            <person name="Singh B."/>
            <person name="Bhatia S."/>
        </authorList>
    </citation>
    <scope>NUCLEOTIDE SEQUENCE [LARGE SCALE GENOMIC DNA]</scope>
    <source>
        <strain evidence="2">Urdbean</strain>
    </source>
</reference>
<gene>
    <name evidence="2" type="ORF">V8G54_020541</name>
</gene>
<dbReference type="InterPro" id="IPR025659">
    <property type="entry name" value="Tubby-like_C"/>
</dbReference>
<dbReference type="AlphaFoldDB" id="A0AAQ3NDY5"/>
<proteinExistence type="inferred from homology"/>
<sequence>MAYPNSYYPPQPTTYAPMPAMPTTVIGPQFCAPYPMDLAVVKKVMTIADGNFVVTDVNGNLVFKVKGSIMSLHDRRVLLDAAGHPLVTLRRKVFHSSFLLLPTNTSHIRFNFKGSES</sequence>
<evidence type="ECO:0000256" key="1">
    <source>
        <dbReference type="ARBA" id="ARBA00005437"/>
    </source>
</evidence>
<dbReference type="InterPro" id="IPR007612">
    <property type="entry name" value="LOR"/>
</dbReference>
<evidence type="ECO:0000313" key="3">
    <source>
        <dbReference type="Proteomes" id="UP001374535"/>
    </source>
</evidence>
<accession>A0AAQ3NDY5</accession>
<comment type="similarity">
    <text evidence="1">Belongs to the LOR family.</text>
</comment>